<keyword evidence="3" id="KW-1185">Reference proteome</keyword>
<name>A0AAD4F7D0_9PEZI</name>
<dbReference type="CDD" id="cd12148">
    <property type="entry name" value="fungal_TF_MHR"/>
    <property type="match status" value="1"/>
</dbReference>
<feature type="compositionally biased region" description="Low complexity" evidence="1">
    <location>
        <begin position="41"/>
        <end position="56"/>
    </location>
</feature>
<dbReference type="AlphaFoldDB" id="A0AAD4F7D0"/>
<gene>
    <name evidence="2" type="ORF">NEMBOFW57_004131</name>
</gene>
<reference evidence="2" key="1">
    <citation type="submission" date="2023-02" db="EMBL/GenBank/DDBJ databases">
        <authorList>
            <person name="Palmer J.M."/>
        </authorList>
    </citation>
    <scope>NUCLEOTIDE SEQUENCE</scope>
    <source>
        <strain evidence="2">FW57</strain>
    </source>
</reference>
<accession>A0AAD4F7D0</accession>
<protein>
    <submittedName>
        <fullName evidence="2">Uncharacterized protein</fullName>
    </submittedName>
</protein>
<evidence type="ECO:0000313" key="2">
    <source>
        <dbReference type="EMBL" id="KAG7294069.1"/>
    </source>
</evidence>
<dbReference type="Proteomes" id="UP001197093">
    <property type="component" value="Unassembled WGS sequence"/>
</dbReference>
<proteinExistence type="predicted"/>
<sequence length="430" mass="46112">MRGLQATKLLHDRIRRLEKTCTDHGIPIPPLDPGDGDSENAPAVSGPSPLSPLAPGQRRGSSFTGPNPARSIREHASSPSLRPPPTVTSPDHERLDATESTASVTAMGTVSTEHDVYQAFDANEFYGSSSAASFMKEACTSVKPRRQPLIGANATGGPNFSVNFARSEPITALQFAQADKFALPPRNLADHLLNKASAIETFFNRAKAFVGLDFIDMHNLGEILSNVYQPPTGGFSATPLSSWDEHKSHGMDAILELDAKTLKYEAALPPAMSWTSPSDIDDLDDKLRPIIVTQRTVLRGSASTAGQELFTSFAAGCAKICLGAAIDLIELVHSTYLSNTTGGWWWDGLYAVDKDHEQPLPTLAIHNHGEAVGSGLEAAVMHPEDMPLDLGSSFQWQLPVGSDMLGAGLVFNWDQSLDLIAGGLGMDLYQ</sequence>
<organism evidence="2 3">
    <name type="scientific">Staphylotrichum longicolle</name>
    <dbReference type="NCBI Taxonomy" id="669026"/>
    <lineage>
        <taxon>Eukaryota</taxon>
        <taxon>Fungi</taxon>
        <taxon>Dikarya</taxon>
        <taxon>Ascomycota</taxon>
        <taxon>Pezizomycotina</taxon>
        <taxon>Sordariomycetes</taxon>
        <taxon>Sordariomycetidae</taxon>
        <taxon>Sordariales</taxon>
        <taxon>Chaetomiaceae</taxon>
        <taxon>Staphylotrichum</taxon>
    </lineage>
</organism>
<dbReference type="EMBL" id="JAHCVI010000001">
    <property type="protein sequence ID" value="KAG7294069.1"/>
    <property type="molecule type" value="Genomic_DNA"/>
</dbReference>
<comment type="caution">
    <text evidence="2">The sequence shown here is derived from an EMBL/GenBank/DDBJ whole genome shotgun (WGS) entry which is preliminary data.</text>
</comment>
<evidence type="ECO:0000256" key="1">
    <source>
        <dbReference type="SAM" id="MobiDB-lite"/>
    </source>
</evidence>
<evidence type="ECO:0000313" key="3">
    <source>
        <dbReference type="Proteomes" id="UP001197093"/>
    </source>
</evidence>
<feature type="region of interest" description="Disordered" evidence="1">
    <location>
        <begin position="21"/>
        <end position="105"/>
    </location>
</feature>